<organism evidence="3 4">
    <name type="scientific">Vitis rotundifolia</name>
    <name type="common">Muscadine grape</name>
    <dbReference type="NCBI Taxonomy" id="103349"/>
    <lineage>
        <taxon>Eukaryota</taxon>
        <taxon>Viridiplantae</taxon>
        <taxon>Streptophyta</taxon>
        <taxon>Embryophyta</taxon>
        <taxon>Tracheophyta</taxon>
        <taxon>Spermatophyta</taxon>
        <taxon>Magnoliopsida</taxon>
        <taxon>eudicotyledons</taxon>
        <taxon>Gunneridae</taxon>
        <taxon>Pentapetalae</taxon>
        <taxon>rosids</taxon>
        <taxon>Vitales</taxon>
        <taxon>Vitaceae</taxon>
        <taxon>Viteae</taxon>
        <taxon>Vitis</taxon>
    </lineage>
</organism>
<dbReference type="CDD" id="cd06141">
    <property type="entry name" value="WRN_exo"/>
    <property type="match status" value="1"/>
</dbReference>
<dbReference type="PANTHER" id="PTHR13620:SF59">
    <property type="entry name" value="POLYNUCLEOTIDYL TRANSFERASE, RIBONUCLEASE H-LIKE SUPERFAMILY PROTEIN"/>
    <property type="match status" value="1"/>
</dbReference>
<evidence type="ECO:0000313" key="3">
    <source>
        <dbReference type="EMBL" id="KAJ9699838.1"/>
    </source>
</evidence>
<dbReference type="GO" id="GO:0005737">
    <property type="term" value="C:cytoplasm"/>
    <property type="evidence" value="ECO:0007669"/>
    <property type="project" value="TreeGrafter"/>
</dbReference>
<keyword evidence="2" id="KW-0378">Hydrolase</keyword>
<dbReference type="InterPro" id="IPR036397">
    <property type="entry name" value="RNaseH_sf"/>
</dbReference>
<evidence type="ECO:0000256" key="2">
    <source>
        <dbReference type="ARBA" id="ARBA00022801"/>
    </source>
</evidence>
<evidence type="ECO:0008006" key="5">
    <source>
        <dbReference type="Google" id="ProtNLM"/>
    </source>
</evidence>
<name>A0AA39A4L4_VITRO</name>
<comment type="caution">
    <text evidence="3">The sequence shown here is derived from an EMBL/GenBank/DDBJ whole genome shotgun (WGS) entry which is preliminary data.</text>
</comment>
<dbReference type="PANTHER" id="PTHR13620">
    <property type="entry name" value="3-5 EXONUCLEASE"/>
    <property type="match status" value="1"/>
</dbReference>
<evidence type="ECO:0000313" key="4">
    <source>
        <dbReference type="Proteomes" id="UP001168098"/>
    </source>
</evidence>
<keyword evidence="4" id="KW-1185">Reference proteome</keyword>
<proteinExistence type="predicted"/>
<dbReference type="InterPro" id="IPR012337">
    <property type="entry name" value="RNaseH-like_sf"/>
</dbReference>
<protein>
    <recommendedName>
        <fullName evidence="5">3'-5' exonuclease domain-containing protein</fullName>
    </recommendedName>
</protein>
<dbReference type="SUPFAM" id="SSF53098">
    <property type="entry name" value="Ribonuclease H-like"/>
    <property type="match status" value="1"/>
</dbReference>
<dbReference type="GO" id="GO:0003676">
    <property type="term" value="F:nucleic acid binding"/>
    <property type="evidence" value="ECO:0007669"/>
    <property type="project" value="InterPro"/>
</dbReference>
<dbReference type="Gene3D" id="3.30.420.10">
    <property type="entry name" value="Ribonuclease H-like superfamily/Ribonuclease H"/>
    <property type="match status" value="1"/>
</dbReference>
<keyword evidence="1" id="KW-0540">Nuclease</keyword>
<sequence length="217" mass="25199">MAGTRMAIIERASGSEKYRMFSVVVHSTRITVTVTFNASVVRKWIRSALYFYRYQLNRLVVGLGVQWVPDFIRGEDNPAATLQLCIGRRCLVFQLLHSNGVPLLLRRFLLNPRYVFVGIWNHRDAYKLSRSRHALEVHRLVDLRHYAVTTRGEGLATKSMEEIAKEYLGFEGVGLEKSVSLSQWDEVRLSREQVWQACYDVFVCFQVGRKTKIWKKV</sequence>
<evidence type="ECO:0000256" key="1">
    <source>
        <dbReference type="ARBA" id="ARBA00022722"/>
    </source>
</evidence>
<dbReference type="AlphaFoldDB" id="A0AA39A4L4"/>
<dbReference type="InterPro" id="IPR051132">
    <property type="entry name" value="3-5_Exonuclease_domain"/>
</dbReference>
<dbReference type="GO" id="GO:0008408">
    <property type="term" value="F:3'-5' exonuclease activity"/>
    <property type="evidence" value="ECO:0007669"/>
    <property type="project" value="TreeGrafter"/>
</dbReference>
<reference evidence="3 4" key="1">
    <citation type="journal article" date="2023" name="BMC Biotechnol.">
        <title>Vitis rotundifolia cv Carlos genome sequencing.</title>
        <authorList>
            <person name="Huff M."/>
            <person name="Hulse-Kemp A."/>
            <person name="Scheffler B."/>
            <person name="Youngblood R."/>
            <person name="Simpson S."/>
            <person name="Babiker E."/>
            <person name="Staton M."/>
        </authorList>
    </citation>
    <scope>NUCLEOTIDE SEQUENCE [LARGE SCALE GENOMIC DNA]</scope>
    <source>
        <tissue evidence="3">Leaf</tissue>
    </source>
</reference>
<gene>
    <name evidence="3" type="ORF">PVL29_005617</name>
</gene>
<dbReference type="EMBL" id="JARBHA010000005">
    <property type="protein sequence ID" value="KAJ9699838.1"/>
    <property type="molecule type" value="Genomic_DNA"/>
</dbReference>
<dbReference type="GO" id="GO:0005634">
    <property type="term" value="C:nucleus"/>
    <property type="evidence" value="ECO:0007669"/>
    <property type="project" value="TreeGrafter"/>
</dbReference>
<dbReference type="Proteomes" id="UP001168098">
    <property type="component" value="Unassembled WGS sequence"/>
</dbReference>
<accession>A0AA39A4L4</accession>